<organism evidence="5 6">
    <name type="scientific">Nezara viridula</name>
    <name type="common">Southern green stink bug</name>
    <name type="synonym">Cimex viridulus</name>
    <dbReference type="NCBI Taxonomy" id="85310"/>
    <lineage>
        <taxon>Eukaryota</taxon>
        <taxon>Metazoa</taxon>
        <taxon>Ecdysozoa</taxon>
        <taxon>Arthropoda</taxon>
        <taxon>Hexapoda</taxon>
        <taxon>Insecta</taxon>
        <taxon>Pterygota</taxon>
        <taxon>Neoptera</taxon>
        <taxon>Paraneoptera</taxon>
        <taxon>Hemiptera</taxon>
        <taxon>Heteroptera</taxon>
        <taxon>Panheteroptera</taxon>
        <taxon>Pentatomomorpha</taxon>
        <taxon>Pentatomoidea</taxon>
        <taxon>Pentatomidae</taxon>
        <taxon>Pentatominae</taxon>
        <taxon>Nezara</taxon>
    </lineage>
</organism>
<dbReference type="FunFam" id="2.130.10.10:FF:001007">
    <property type="entry name" value="THO complex subunit 3"/>
    <property type="match status" value="1"/>
</dbReference>
<dbReference type="PROSITE" id="PS00678">
    <property type="entry name" value="WD_REPEATS_1"/>
    <property type="match status" value="1"/>
</dbReference>
<dbReference type="PANTHER" id="PTHR22839:SF0">
    <property type="entry name" value="THO COMPLEX SUBUNIT 3"/>
    <property type="match status" value="1"/>
</dbReference>
<evidence type="ECO:0008006" key="7">
    <source>
        <dbReference type="Google" id="ProtNLM"/>
    </source>
</evidence>
<evidence type="ECO:0000256" key="2">
    <source>
        <dbReference type="ARBA" id="ARBA00022737"/>
    </source>
</evidence>
<dbReference type="GO" id="GO:0000445">
    <property type="term" value="C:THO complex part of transcription export complex"/>
    <property type="evidence" value="ECO:0007669"/>
    <property type="project" value="TreeGrafter"/>
</dbReference>
<evidence type="ECO:0000256" key="4">
    <source>
        <dbReference type="PROSITE-ProRule" id="PRU00221"/>
    </source>
</evidence>
<keyword evidence="1 4" id="KW-0853">WD repeat</keyword>
<evidence type="ECO:0000313" key="5">
    <source>
        <dbReference type="EMBL" id="CAH1401105.1"/>
    </source>
</evidence>
<dbReference type="EMBL" id="OV725081">
    <property type="protein sequence ID" value="CAH1401105.1"/>
    <property type="molecule type" value="Genomic_DNA"/>
</dbReference>
<dbReference type="AlphaFoldDB" id="A0A9P0HFQ3"/>
<feature type="repeat" description="WD" evidence="4">
    <location>
        <begin position="69"/>
        <end position="111"/>
    </location>
</feature>
<name>A0A9P0HFQ3_NEZVI</name>
<gene>
    <name evidence="5" type="ORF">NEZAVI_LOCUS10193</name>
</gene>
<dbReference type="Proteomes" id="UP001152798">
    <property type="component" value="Chromosome 5"/>
</dbReference>
<feature type="repeat" description="WD" evidence="4">
    <location>
        <begin position="194"/>
        <end position="235"/>
    </location>
</feature>
<dbReference type="PANTHER" id="PTHR22839">
    <property type="entry name" value="THO COMPLEX SUBUNIT 3 THO3"/>
    <property type="match status" value="1"/>
</dbReference>
<evidence type="ECO:0000313" key="6">
    <source>
        <dbReference type="Proteomes" id="UP001152798"/>
    </source>
</evidence>
<evidence type="ECO:0000256" key="3">
    <source>
        <dbReference type="ARBA" id="ARBA00046343"/>
    </source>
</evidence>
<comment type="similarity">
    <text evidence="3">Belongs to the THOC3 family.</text>
</comment>
<dbReference type="Pfam" id="PF25174">
    <property type="entry name" value="Beta-prop_THOC3"/>
    <property type="match status" value="1"/>
</dbReference>
<protein>
    <recommendedName>
        <fullName evidence="7">THO complex subunit 3</fullName>
    </recommendedName>
</protein>
<dbReference type="InterPro" id="IPR015943">
    <property type="entry name" value="WD40/YVTN_repeat-like_dom_sf"/>
</dbReference>
<dbReference type="PROSITE" id="PS50294">
    <property type="entry name" value="WD_REPEATS_REGION"/>
    <property type="match status" value="2"/>
</dbReference>
<dbReference type="InterPro" id="IPR040132">
    <property type="entry name" value="Tex1/THOC3"/>
</dbReference>
<dbReference type="GO" id="GO:0006406">
    <property type="term" value="P:mRNA export from nucleus"/>
    <property type="evidence" value="ECO:0007669"/>
    <property type="project" value="InterPro"/>
</dbReference>
<dbReference type="PROSITE" id="PS50082">
    <property type="entry name" value="WD_REPEATS_2"/>
    <property type="match status" value="3"/>
</dbReference>
<dbReference type="InterPro" id="IPR036322">
    <property type="entry name" value="WD40_repeat_dom_sf"/>
</dbReference>
<feature type="repeat" description="WD" evidence="4">
    <location>
        <begin position="25"/>
        <end position="66"/>
    </location>
</feature>
<proteinExistence type="inferred from homology"/>
<dbReference type="InterPro" id="IPR001680">
    <property type="entry name" value="WD40_rpt"/>
</dbReference>
<dbReference type="Gene3D" id="2.130.10.10">
    <property type="entry name" value="YVTN repeat-like/Quinoprotein amine dehydrogenase"/>
    <property type="match status" value="2"/>
</dbReference>
<dbReference type="OrthoDB" id="340259at2759"/>
<reference evidence="5" key="1">
    <citation type="submission" date="2022-01" db="EMBL/GenBank/DDBJ databases">
        <authorList>
            <person name="King R."/>
        </authorList>
    </citation>
    <scope>NUCLEOTIDE SEQUENCE</scope>
</reference>
<evidence type="ECO:0000256" key="1">
    <source>
        <dbReference type="ARBA" id="ARBA00022574"/>
    </source>
</evidence>
<keyword evidence="6" id="KW-1185">Reference proteome</keyword>
<sequence>MVSLPVSRLEELQKHFRTHDRIKEYPAHSARVHSVGWNCSGTRLASGSFDKSVAVFSLEKDKLTKEHTYRGHSGSVDQLCWHATNPDLLATASGDKSVRIWDTKSQKCVANVSTKGENINITWAPNGKMIAVGNKEDLISFIDVRTFKIRIEKQFNFEVNEIKWNLETTEFFLTSGQGSIHVLGFPELKTLEVVKAHPGTCICIDMSPSGKYFATGSADALVSLWDIEDMACVRVFTRLDWPVRSVSFSYDGQLLASASEDLFIDISETETGLHVTDVTVESPSFSVAWHPHHYLLAYACDDKDQYDRKRDSGGLKVFGFSNES</sequence>
<dbReference type="SMART" id="SM00320">
    <property type="entry name" value="WD40"/>
    <property type="match status" value="6"/>
</dbReference>
<keyword evidence="2" id="KW-0677">Repeat</keyword>
<dbReference type="PRINTS" id="PR00320">
    <property type="entry name" value="GPROTEINBRPT"/>
</dbReference>
<dbReference type="InterPro" id="IPR020472">
    <property type="entry name" value="WD40_PAC1"/>
</dbReference>
<accession>A0A9P0HFQ3</accession>
<dbReference type="InterPro" id="IPR019775">
    <property type="entry name" value="WD40_repeat_CS"/>
</dbReference>
<dbReference type="SUPFAM" id="SSF50978">
    <property type="entry name" value="WD40 repeat-like"/>
    <property type="match status" value="1"/>
</dbReference>